<dbReference type="EMBL" id="CP086322">
    <property type="protein sequence ID" value="UQA97097.1"/>
    <property type="molecule type" value="Genomic_DNA"/>
</dbReference>
<dbReference type="RefSeq" id="WP_248868010.1">
    <property type="nucleotide sequence ID" value="NZ_CP086322.1"/>
</dbReference>
<gene>
    <name evidence="2" type="ORF">K9S39_39190</name>
</gene>
<proteinExistence type="predicted"/>
<evidence type="ECO:0000313" key="3">
    <source>
        <dbReference type="Proteomes" id="UP000830115"/>
    </source>
</evidence>
<evidence type="ECO:0000256" key="1">
    <source>
        <dbReference type="SAM" id="Coils"/>
    </source>
</evidence>
<reference evidence="2" key="1">
    <citation type="submission" date="2021-10" db="EMBL/GenBank/DDBJ databases">
        <title>Streptomyces nigrumlapis sp.nov.,an antimicrobial producing actinobacterium isolated from Black Gobi rocks.</title>
        <authorList>
            <person name="Wen Y."/>
            <person name="Zhang W."/>
            <person name="Liu X.G."/>
        </authorList>
    </citation>
    <scope>NUCLEOTIDE SEQUENCE</scope>
    <source>
        <strain evidence="2">ST13-2-2</strain>
    </source>
</reference>
<accession>A0ABY4MIN3</accession>
<evidence type="ECO:0000313" key="2">
    <source>
        <dbReference type="EMBL" id="UQA97097.1"/>
    </source>
</evidence>
<sequence length="65" mass="7141">MQELERITARRSELDTLAEELAKQLQEVQAEREELVIAERVLNRLAEQGRAVEGAAATIAPTPAG</sequence>
<dbReference type="Proteomes" id="UP000830115">
    <property type="component" value="Chromosome"/>
</dbReference>
<keyword evidence="1" id="KW-0175">Coiled coil</keyword>
<keyword evidence="3" id="KW-1185">Reference proteome</keyword>
<feature type="coiled-coil region" evidence="1">
    <location>
        <begin position="4"/>
        <end position="48"/>
    </location>
</feature>
<name>A0ABY4MIN3_9ACTN</name>
<organism evidence="2 3">
    <name type="scientific">Streptomyces halobius</name>
    <dbReference type="NCBI Taxonomy" id="2879846"/>
    <lineage>
        <taxon>Bacteria</taxon>
        <taxon>Bacillati</taxon>
        <taxon>Actinomycetota</taxon>
        <taxon>Actinomycetes</taxon>
        <taxon>Kitasatosporales</taxon>
        <taxon>Streptomycetaceae</taxon>
        <taxon>Streptomyces</taxon>
    </lineage>
</organism>
<protein>
    <submittedName>
        <fullName evidence="2">Uncharacterized protein</fullName>
    </submittedName>
</protein>